<name>A0A1C3ZB04_9BACT</name>
<proteinExistence type="predicted"/>
<organism evidence="2 3">
    <name type="scientific">Chitinophaga costaii</name>
    <dbReference type="NCBI Taxonomy" id="1335309"/>
    <lineage>
        <taxon>Bacteria</taxon>
        <taxon>Pseudomonadati</taxon>
        <taxon>Bacteroidota</taxon>
        <taxon>Chitinophagia</taxon>
        <taxon>Chitinophagales</taxon>
        <taxon>Chitinophagaceae</taxon>
        <taxon>Chitinophaga</taxon>
    </lineage>
</organism>
<reference evidence="2 3" key="1">
    <citation type="submission" date="2016-08" db="EMBL/GenBank/DDBJ databases">
        <authorList>
            <person name="Seilhamer J.J."/>
        </authorList>
    </citation>
    <scope>NUCLEOTIDE SEQUENCE [LARGE SCALE GENOMIC DNA]</scope>
    <source>
        <strain evidence="2 3">A37T2</strain>
    </source>
</reference>
<dbReference type="PANTHER" id="PTHR22916">
    <property type="entry name" value="GLYCOSYLTRANSFERASE"/>
    <property type="match status" value="1"/>
</dbReference>
<dbReference type="RefSeq" id="WP_089708318.1">
    <property type="nucleotide sequence ID" value="NZ_FMAR01000001.1"/>
</dbReference>
<dbReference type="InterPro" id="IPR001173">
    <property type="entry name" value="Glyco_trans_2-like"/>
</dbReference>
<feature type="domain" description="Glycosyltransferase 2-like" evidence="1">
    <location>
        <begin position="3"/>
        <end position="173"/>
    </location>
</feature>
<gene>
    <name evidence="2" type="ORF">GA0116948_101317</name>
</gene>
<evidence type="ECO:0000313" key="2">
    <source>
        <dbReference type="EMBL" id="SCB79564.1"/>
    </source>
</evidence>
<dbReference type="PANTHER" id="PTHR22916:SF3">
    <property type="entry name" value="UDP-GLCNAC:BETAGAL BETA-1,3-N-ACETYLGLUCOSAMINYLTRANSFERASE-LIKE PROTEIN 1"/>
    <property type="match status" value="1"/>
</dbReference>
<keyword evidence="3" id="KW-1185">Reference proteome</keyword>
<dbReference type="Proteomes" id="UP000242818">
    <property type="component" value="Unassembled WGS sequence"/>
</dbReference>
<dbReference type="CDD" id="cd00761">
    <property type="entry name" value="Glyco_tranf_GTA_type"/>
    <property type="match status" value="1"/>
</dbReference>
<dbReference type="SUPFAM" id="SSF53448">
    <property type="entry name" value="Nucleotide-diphospho-sugar transferases"/>
    <property type="match status" value="1"/>
</dbReference>
<dbReference type="AlphaFoldDB" id="A0A1C3ZB04"/>
<dbReference type="OrthoDB" id="9815829at2"/>
<protein>
    <submittedName>
        <fullName evidence="2">Glycosyl transferase family 2</fullName>
    </submittedName>
</protein>
<dbReference type="EMBL" id="FMAR01000001">
    <property type="protein sequence ID" value="SCB79564.1"/>
    <property type="molecule type" value="Genomic_DNA"/>
</dbReference>
<dbReference type="STRING" id="1335309.GA0116948_101317"/>
<dbReference type="InterPro" id="IPR029044">
    <property type="entry name" value="Nucleotide-diphossugar_trans"/>
</dbReference>
<sequence>MITVLIPLYNKASLISRTLDSVRQQTFTQYEVVIVDDGSTDGSHAVVQAYLATHGSFATRVRVIQQPNQGVSAARNRGMAASNNDWVAFLDADDQWHASYLQRLYDMTIQYPDCQVFGTAYTLVTAPGKSRPAVLHHLPRTNASCRIDQYFVVATASAPPLSSSSTMVSRRALQAIGGFPPGIGAGEDLLTWARLALHCNLAYDNHPLATIDRDPRDFNEDQRNRMPDMADTVGQALHALLQAYPQVPGLKSYVGKWYKMRTHIYLAAGQRKAAFQEWRRWGRYEQGGYKRWAFLLLIFLPFKYLR</sequence>
<keyword evidence="2" id="KW-0808">Transferase</keyword>
<dbReference type="Gene3D" id="3.90.550.10">
    <property type="entry name" value="Spore Coat Polysaccharide Biosynthesis Protein SpsA, Chain A"/>
    <property type="match status" value="1"/>
</dbReference>
<dbReference type="Pfam" id="PF00535">
    <property type="entry name" value="Glycos_transf_2"/>
    <property type="match status" value="1"/>
</dbReference>
<accession>A0A1C3ZB04</accession>
<evidence type="ECO:0000313" key="3">
    <source>
        <dbReference type="Proteomes" id="UP000242818"/>
    </source>
</evidence>
<evidence type="ECO:0000259" key="1">
    <source>
        <dbReference type="Pfam" id="PF00535"/>
    </source>
</evidence>
<dbReference type="GO" id="GO:0016758">
    <property type="term" value="F:hexosyltransferase activity"/>
    <property type="evidence" value="ECO:0007669"/>
    <property type="project" value="UniProtKB-ARBA"/>
</dbReference>